<feature type="chain" id="PRO_5038492342" evidence="1">
    <location>
        <begin position="26"/>
        <end position="160"/>
    </location>
</feature>
<reference evidence="3" key="1">
    <citation type="submission" date="2020-10" db="EMBL/GenBank/DDBJ databases">
        <authorList>
            <person name="Gilroy R."/>
        </authorList>
    </citation>
    <scope>NUCLEOTIDE SEQUENCE</scope>
    <source>
        <strain evidence="3">ChiHecec2B26-709</strain>
    </source>
</reference>
<dbReference type="PANTHER" id="PTHR35535">
    <property type="entry name" value="HEAT SHOCK PROTEIN HSLJ"/>
    <property type="match status" value="1"/>
</dbReference>
<comment type="caution">
    <text evidence="3">The sequence shown here is derived from an EMBL/GenBank/DDBJ whole genome shotgun (WGS) entry which is preliminary data.</text>
</comment>
<evidence type="ECO:0000259" key="2">
    <source>
        <dbReference type="Pfam" id="PF03724"/>
    </source>
</evidence>
<sequence>MKIKAFFAMAAACCLAFACSSPVELGGADWVFDTVNGEKVVTSEKTPFLQFNVEEGRVHGCLGVNIVNGGYTLDGNKLSFSKLASTMMAGLPADMEVESKLGAALDTVASVEVKGETMSLKDAEGKVVLTLVRTETPAEPETAPADSVVAFELVEAPEAE</sequence>
<dbReference type="EMBL" id="DVLC01000074">
    <property type="protein sequence ID" value="HIT46984.1"/>
    <property type="molecule type" value="Genomic_DNA"/>
</dbReference>
<keyword evidence="1" id="KW-0732">Signal</keyword>
<organism evidence="3 4">
    <name type="scientific">Candidatus Cryptobacteroides merdipullorum</name>
    <dbReference type="NCBI Taxonomy" id="2840771"/>
    <lineage>
        <taxon>Bacteria</taxon>
        <taxon>Pseudomonadati</taxon>
        <taxon>Bacteroidota</taxon>
        <taxon>Bacteroidia</taxon>
        <taxon>Bacteroidales</taxon>
        <taxon>Candidatus Cryptobacteroides</taxon>
    </lineage>
</organism>
<gene>
    <name evidence="3" type="ORF">IAC35_03900</name>
</gene>
<feature type="signal peptide" evidence="1">
    <location>
        <begin position="1"/>
        <end position="25"/>
    </location>
</feature>
<reference evidence="3" key="2">
    <citation type="journal article" date="2021" name="PeerJ">
        <title>Extensive microbial diversity within the chicken gut microbiome revealed by metagenomics and culture.</title>
        <authorList>
            <person name="Gilroy R."/>
            <person name="Ravi A."/>
            <person name="Getino M."/>
            <person name="Pursley I."/>
            <person name="Horton D.L."/>
            <person name="Alikhan N.F."/>
            <person name="Baker D."/>
            <person name="Gharbi K."/>
            <person name="Hall N."/>
            <person name="Watson M."/>
            <person name="Adriaenssens E.M."/>
            <person name="Foster-Nyarko E."/>
            <person name="Jarju S."/>
            <person name="Secka A."/>
            <person name="Antonio M."/>
            <person name="Oren A."/>
            <person name="Chaudhuri R.R."/>
            <person name="La Ragione R."/>
            <person name="Hildebrand F."/>
            <person name="Pallen M.J."/>
        </authorList>
    </citation>
    <scope>NUCLEOTIDE SEQUENCE</scope>
    <source>
        <strain evidence="3">ChiHecec2B26-709</strain>
    </source>
</reference>
<protein>
    <submittedName>
        <fullName evidence="3">META domain-containing protein</fullName>
    </submittedName>
</protein>
<dbReference type="Pfam" id="PF03724">
    <property type="entry name" value="META"/>
    <property type="match status" value="1"/>
</dbReference>
<evidence type="ECO:0000256" key="1">
    <source>
        <dbReference type="SAM" id="SignalP"/>
    </source>
</evidence>
<dbReference type="InterPro" id="IPR038670">
    <property type="entry name" value="HslJ-like_sf"/>
</dbReference>
<dbReference type="PANTHER" id="PTHR35535:SF1">
    <property type="entry name" value="HEAT SHOCK PROTEIN HSLJ"/>
    <property type="match status" value="1"/>
</dbReference>
<dbReference type="PROSITE" id="PS51257">
    <property type="entry name" value="PROKAR_LIPOPROTEIN"/>
    <property type="match status" value="1"/>
</dbReference>
<dbReference type="Proteomes" id="UP000886881">
    <property type="component" value="Unassembled WGS sequence"/>
</dbReference>
<dbReference type="InterPro" id="IPR053147">
    <property type="entry name" value="Hsp_HslJ-like"/>
</dbReference>
<dbReference type="AlphaFoldDB" id="A0A9D1GNI9"/>
<dbReference type="Gene3D" id="2.40.128.270">
    <property type="match status" value="1"/>
</dbReference>
<proteinExistence type="predicted"/>
<name>A0A9D1GNI9_9BACT</name>
<evidence type="ECO:0000313" key="3">
    <source>
        <dbReference type="EMBL" id="HIT46984.1"/>
    </source>
</evidence>
<evidence type="ECO:0000313" key="4">
    <source>
        <dbReference type="Proteomes" id="UP000886881"/>
    </source>
</evidence>
<accession>A0A9D1GNI9</accession>
<dbReference type="InterPro" id="IPR005184">
    <property type="entry name" value="DUF306_Meta_HslJ"/>
</dbReference>
<feature type="domain" description="DUF306" evidence="2">
    <location>
        <begin position="24"/>
        <end position="131"/>
    </location>
</feature>